<sequence>MSVLSRPTPNRLSRAFTLVELLVVIAIIGVLIALLLPAVQAAREAARRNTCKNNLKQIGLAAINYESTHRTFPSGGWGFYWVGDPDWGVGERQPGGWVFGIAPYLEEAAVAQVGKGIAGGIRGDTPKKQAIGQQMAHPVSVFLCPSRRGAAAYPTGDPPVQEPYNATAPPLYAKSDYAANGGGDRIAVGRGPDARCYERYPNCDGLGAGWTWNKAHYERWDGIVGYRRGAKLRQITDGSSKTMLAGEKFLSSDMYTNGLHVGDDNSMYEGFDWDTVRWTGTQQPDDPEDQPNKMPQPDQPGGNKKDLHPESFGSPHAAVNAVYCDGSVHSINFDVDPEAWNALGRRNGADTGRERFSQDPL</sequence>
<evidence type="ECO:0000313" key="3">
    <source>
        <dbReference type="EMBL" id="TWT29782.1"/>
    </source>
</evidence>
<dbReference type="Pfam" id="PF07963">
    <property type="entry name" value="N_methyl"/>
    <property type="match status" value="1"/>
</dbReference>
<dbReference type="InterPro" id="IPR045584">
    <property type="entry name" value="Pilin-like"/>
</dbReference>
<dbReference type="Pfam" id="PF07596">
    <property type="entry name" value="SBP_bac_10"/>
    <property type="match status" value="1"/>
</dbReference>
<feature type="domain" description="DUF1559" evidence="2">
    <location>
        <begin position="40"/>
        <end position="338"/>
    </location>
</feature>
<dbReference type="PANTHER" id="PTHR30093">
    <property type="entry name" value="GENERAL SECRETION PATHWAY PROTEIN G"/>
    <property type="match status" value="1"/>
</dbReference>
<dbReference type="InterPro" id="IPR012902">
    <property type="entry name" value="N_methyl_site"/>
</dbReference>
<evidence type="ECO:0000313" key="4">
    <source>
        <dbReference type="Proteomes" id="UP000316714"/>
    </source>
</evidence>
<keyword evidence="4" id="KW-1185">Reference proteome</keyword>
<dbReference type="EMBL" id="SIHJ01000006">
    <property type="protein sequence ID" value="TWT29782.1"/>
    <property type="molecule type" value="Genomic_DNA"/>
</dbReference>
<accession>A0A5C5UWI6</accession>
<proteinExistence type="predicted"/>
<dbReference type="AlphaFoldDB" id="A0A5C5UWI6"/>
<name>A0A5C5UWI6_9BACT</name>
<organism evidence="3 4">
    <name type="scientific">Posidoniimonas corsicana</name>
    <dbReference type="NCBI Taxonomy" id="1938618"/>
    <lineage>
        <taxon>Bacteria</taxon>
        <taxon>Pseudomonadati</taxon>
        <taxon>Planctomycetota</taxon>
        <taxon>Planctomycetia</taxon>
        <taxon>Pirellulales</taxon>
        <taxon>Lacipirellulaceae</taxon>
        <taxon>Posidoniimonas</taxon>
    </lineage>
</organism>
<dbReference type="RefSeq" id="WP_146568918.1">
    <property type="nucleotide sequence ID" value="NZ_SIHJ01000006.1"/>
</dbReference>
<dbReference type="PANTHER" id="PTHR30093:SF2">
    <property type="entry name" value="TYPE II SECRETION SYSTEM PROTEIN H"/>
    <property type="match status" value="1"/>
</dbReference>
<protein>
    <submittedName>
        <fullName evidence="3">Type II secretion system protein G</fullName>
    </submittedName>
</protein>
<dbReference type="SUPFAM" id="SSF54523">
    <property type="entry name" value="Pili subunits"/>
    <property type="match status" value="1"/>
</dbReference>
<dbReference type="OrthoDB" id="249777at2"/>
<dbReference type="Proteomes" id="UP000316714">
    <property type="component" value="Unassembled WGS sequence"/>
</dbReference>
<dbReference type="NCBIfam" id="TIGR02532">
    <property type="entry name" value="IV_pilin_GFxxxE"/>
    <property type="match status" value="1"/>
</dbReference>
<feature type="region of interest" description="Disordered" evidence="1">
    <location>
        <begin position="342"/>
        <end position="361"/>
    </location>
</feature>
<comment type="caution">
    <text evidence="3">The sequence shown here is derived from an EMBL/GenBank/DDBJ whole genome shotgun (WGS) entry which is preliminary data.</text>
</comment>
<feature type="compositionally biased region" description="Basic and acidic residues" evidence="1">
    <location>
        <begin position="347"/>
        <end position="361"/>
    </location>
</feature>
<reference evidence="3 4" key="1">
    <citation type="submission" date="2019-02" db="EMBL/GenBank/DDBJ databases">
        <title>Deep-cultivation of Planctomycetes and their phenomic and genomic characterization uncovers novel biology.</title>
        <authorList>
            <person name="Wiegand S."/>
            <person name="Jogler M."/>
            <person name="Boedeker C."/>
            <person name="Pinto D."/>
            <person name="Vollmers J."/>
            <person name="Rivas-Marin E."/>
            <person name="Kohn T."/>
            <person name="Peeters S.H."/>
            <person name="Heuer A."/>
            <person name="Rast P."/>
            <person name="Oberbeckmann S."/>
            <person name="Bunk B."/>
            <person name="Jeske O."/>
            <person name="Meyerdierks A."/>
            <person name="Storesund J.E."/>
            <person name="Kallscheuer N."/>
            <person name="Luecker S."/>
            <person name="Lage O.M."/>
            <person name="Pohl T."/>
            <person name="Merkel B.J."/>
            <person name="Hornburger P."/>
            <person name="Mueller R.-W."/>
            <person name="Bruemmer F."/>
            <person name="Labrenz M."/>
            <person name="Spormann A.M."/>
            <person name="Op Den Camp H."/>
            <person name="Overmann J."/>
            <person name="Amann R."/>
            <person name="Jetten M.S.M."/>
            <person name="Mascher T."/>
            <person name="Medema M.H."/>
            <person name="Devos D.P."/>
            <person name="Kaster A.-K."/>
            <person name="Ovreas L."/>
            <person name="Rohde M."/>
            <person name="Galperin M.Y."/>
            <person name="Jogler C."/>
        </authorList>
    </citation>
    <scope>NUCLEOTIDE SEQUENCE [LARGE SCALE GENOMIC DNA]</scope>
    <source>
        <strain evidence="3 4">KOR34</strain>
    </source>
</reference>
<dbReference type="InterPro" id="IPR011453">
    <property type="entry name" value="DUF1559"/>
</dbReference>
<dbReference type="Gene3D" id="3.30.700.10">
    <property type="entry name" value="Glycoprotein, Type 4 Pilin"/>
    <property type="match status" value="1"/>
</dbReference>
<evidence type="ECO:0000256" key="1">
    <source>
        <dbReference type="SAM" id="MobiDB-lite"/>
    </source>
</evidence>
<feature type="region of interest" description="Disordered" evidence="1">
    <location>
        <begin position="277"/>
        <end position="312"/>
    </location>
</feature>
<gene>
    <name evidence="3" type="primary">xcpT_24</name>
    <name evidence="3" type="ORF">KOR34_51000</name>
</gene>
<evidence type="ECO:0000259" key="2">
    <source>
        <dbReference type="Pfam" id="PF07596"/>
    </source>
</evidence>